<dbReference type="AlphaFoldDB" id="A0A2A2JS02"/>
<feature type="transmembrane region" description="Helical" evidence="8">
    <location>
        <begin position="182"/>
        <end position="203"/>
    </location>
</feature>
<evidence type="ECO:0000256" key="6">
    <source>
        <dbReference type="ARBA" id="ARBA00024338"/>
    </source>
</evidence>
<dbReference type="Pfam" id="PF07690">
    <property type="entry name" value="MFS_1"/>
    <property type="match status" value="1"/>
</dbReference>
<comment type="caution">
    <text evidence="10">The sequence shown here is derived from an EMBL/GenBank/DDBJ whole genome shotgun (WGS) entry which is preliminary data.</text>
</comment>
<feature type="region of interest" description="Disordered" evidence="7">
    <location>
        <begin position="1"/>
        <end position="21"/>
    </location>
</feature>
<proteinExistence type="inferred from homology"/>
<dbReference type="InterPro" id="IPR044770">
    <property type="entry name" value="MFS_spinster-like"/>
</dbReference>
<gene>
    <name evidence="10" type="ORF">WR25_07032</name>
</gene>
<feature type="compositionally biased region" description="Polar residues" evidence="7">
    <location>
        <begin position="216"/>
        <end position="231"/>
    </location>
</feature>
<comment type="similarity">
    <text evidence="6">Belongs to the major facilitator superfamily. Spinster (TC 2.A.1.49) family.</text>
</comment>
<evidence type="ECO:0000256" key="2">
    <source>
        <dbReference type="ARBA" id="ARBA00022448"/>
    </source>
</evidence>
<dbReference type="STRING" id="2018661.A0A2A2JS02"/>
<dbReference type="GO" id="GO:0022857">
    <property type="term" value="F:transmembrane transporter activity"/>
    <property type="evidence" value="ECO:0007669"/>
    <property type="project" value="InterPro"/>
</dbReference>
<dbReference type="CDD" id="cd17328">
    <property type="entry name" value="MFS_spinster_like"/>
    <property type="match status" value="1"/>
</dbReference>
<feature type="transmembrane region" description="Helical" evidence="8">
    <location>
        <begin position="151"/>
        <end position="170"/>
    </location>
</feature>
<keyword evidence="3 8" id="KW-0812">Transmembrane</keyword>
<dbReference type="OrthoDB" id="6770063at2759"/>
<evidence type="ECO:0000256" key="5">
    <source>
        <dbReference type="ARBA" id="ARBA00023136"/>
    </source>
</evidence>
<evidence type="ECO:0000313" key="10">
    <source>
        <dbReference type="EMBL" id="PAV64445.1"/>
    </source>
</evidence>
<evidence type="ECO:0000256" key="1">
    <source>
        <dbReference type="ARBA" id="ARBA00004141"/>
    </source>
</evidence>
<evidence type="ECO:0000256" key="8">
    <source>
        <dbReference type="SAM" id="Phobius"/>
    </source>
</evidence>
<feature type="domain" description="Major facilitator superfamily (MFS) profile" evidence="9">
    <location>
        <begin position="1"/>
        <end position="251"/>
    </location>
</feature>
<evidence type="ECO:0000256" key="7">
    <source>
        <dbReference type="SAM" id="MobiDB-lite"/>
    </source>
</evidence>
<feature type="transmembrane region" description="Helical" evidence="8">
    <location>
        <begin position="115"/>
        <end position="139"/>
    </location>
</feature>
<accession>A0A2A2JS02</accession>
<dbReference type="InterPro" id="IPR036259">
    <property type="entry name" value="MFS_trans_sf"/>
</dbReference>
<dbReference type="PANTHER" id="PTHR23505">
    <property type="entry name" value="SPINSTER"/>
    <property type="match status" value="1"/>
</dbReference>
<keyword evidence="4 8" id="KW-1133">Transmembrane helix</keyword>
<dbReference type="InterPro" id="IPR020846">
    <property type="entry name" value="MFS_dom"/>
</dbReference>
<evidence type="ECO:0000256" key="3">
    <source>
        <dbReference type="ARBA" id="ARBA00022692"/>
    </source>
</evidence>
<dbReference type="SUPFAM" id="SSF103473">
    <property type="entry name" value="MFS general substrate transporter"/>
    <property type="match status" value="1"/>
</dbReference>
<evidence type="ECO:0000256" key="4">
    <source>
        <dbReference type="ARBA" id="ARBA00022989"/>
    </source>
</evidence>
<name>A0A2A2JS02_9BILA</name>
<feature type="transmembrane region" description="Helical" evidence="8">
    <location>
        <begin position="90"/>
        <end position="109"/>
    </location>
</feature>
<dbReference type="Proteomes" id="UP000218231">
    <property type="component" value="Unassembled WGS sequence"/>
</dbReference>
<sequence length="251" mass="28827">MANKVSPMEISSIQLPKGPPQPLPTWKRRSTIFVLCFINLVNYIDRYTVSGVLTEVQQYYDIGDAWAGFIQTSFMITYMERFFSRYNRKWQMVGAIFLWKIAIIGSTFVPSHLFWLFLIMRSVIGIGEACYGCISPTIISDLYTGNWRAKIYMIYYLAIPFGVGLGYMLAQGVSNWTNEWQWGVRIIGLGGVICFILAIFLVFEPDRDPRDMAGGDSSTKPTQNSETNDYTPQKEFKTTSYLEDVKYLFTK</sequence>
<keyword evidence="5 8" id="KW-0472">Membrane</keyword>
<reference evidence="10 11" key="1">
    <citation type="journal article" date="2017" name="Curr. Biol.">
        <title>Genome architecture and evolution of a unichromosomal asexual nematode.</title>
        <authorList>
            <person name="Fradin H."/>
            <person name="Zegar C."/>
            <person name="Gutwein M."/>
            <person name="Lucas J."/>
            <person name="Kovtun M."/>
            <person name="Corcoran D."/>
            <person name="Baugh L.R."/>
            <person name="Kiontke K."/>
            <person name="Gunsalus K."/>
            <person name="Fitch D.H."/>
            <person name="Piano F."/>
        </authorList>
    </citation>
    <scope>NUCLEOTIDE SEQUENCE [LARGE SCALE GENOMIC DNA]</scope>
    <source>
        <strain evidence="10">PF1309</strain>
    </source>
</reference>
<dbReference type="InterPro" id="IPR011701">
    <property type="entry name" value="MFS"/>
</dbReference>
<dbReference type="Gene3D" id="1.20.1250.20">
    <property type="entry name" value="MFS general substrate transporter like domains"/>
    <property type="match status" value="1"/>
</dbReference>
<dbReference type="PROSITE" id="PS50850">
    <property type="entry name" value="MFS"/>
    <property type="match status" value="1"/>
</dbReference>
<protein>
    <recommendedName>
        <fullName evidence="9">Major facilitator superfamily (MFS) profile domain-containing protein</fullName>
    </recommendedName>
</protein>
<keyword evidence="2" id="KW-0813">Transport</keyword>
<dbReference type="EMBL" id="LIAE01010258">
    <property type="protein sequence ID" value="PAV64445.1"/>
    <property type="molecule type" value="Genomic_DNA"/>
</dbReference>
<evidence type="ECO:0000313" key="11">
    <source>
        <dbReference type="Proteomes" id="UP000218231"/>
    </source>
</evidence>
<feature type="region of interest" description="Disordered" evidence="7">
    <location>
        <begin position="212"/>
        <end position="235"/>
    </location>
</feature>
<dbReference type="GO" id="GO:0016020">
    <property type="term" value="C:membrane"/>
    <property type="evidence" value="ECO:0007669"/>
    <property type="project" value="UniProtKB-SubCell"/>
</dbReference>
<keyword evidence="11" id="KW-1185">Reference proteome</keyword>
<comment type="subcellular location">
    <subcellularLocation>
        <location evidence="1">Membrane</location>
        <topology evidence="1">Multi-pass membrane protein</topology>
    </subcellularLocation>
</comment>
<dbReference type="PANTHER" id="PTHR23505:SF79">
    <property type="entry name" value="PROTEIN SPINSTER"/>
    <property type="match status" value="1"/>
</dbReference>
<organism evidence="10 11">
    <name type="scientific">Diploscapter pachys</name>
    <dbReference type="NCBI Taxonomy" id="2018661"/>
    <lineage>
        <taxon>Eukaryota</taxon>
        <taxon>Metazoa</taxon>
        <taxon>Ecdysozoa</taxon>
        <taxon>Nematoda</taxon>
        <taxon>Chromadorea</taxon>
        <taxon>Rhabditida</taxon>
        <taxon>Rhabditina</taxon>
        <taxon>Rhabditomorpha</taxon>
        <taxon>Rhabditoidea</taxon>
        <taxon>Rhabditidae</taxon>
        <taxon>Diploscapter</taxon>
    </lineage>
</organism>
<evidence type="ECO:0000259" key="9">
    <source>
        <dbReference type="PROSITE" id="PS50850"/>
    </source>
</evidence>